<keyword evidence="6" id="KW-1185">Reference proteome</keyword>
<accession>A0A6A4ER94</accession>
<feature type="transmembrane region" description="Helical" evidence="1">
    <location>
        <begin position="48"/>
        <end position="68"/>
    </location>
</feature>
<evidence type="ECO:0000256" key="1">
    <source>
        <dbReference type="SAM" id="Phobius"/>
    </source>
</evidence>
<dbReference type="EMBL" id="QXFV01001065">
    <property type="protein sequence ID" value="KAE9016336.1"/>
    <property type="molecule type" value="Genomic_DNA"/>
</dbReference>
<evidence type="ECO:0000313" key="7">
    <source>
        <dbReference type="Proteomes" id="UP000435112"/>
    </source>
</evidence>
<protein>
    <submittedName>
        <fullName evidence="4">Uncharacterized protein</fullName>
    </submittedName>
</protein>
<keyword evidence="1" id="KW-0812">Transmembrane</keyword>
<gene>
    <name evidence="3" type="ORF">PR001_g14688</name>
    <name evidence="2" type="ORF">PR002_g15042</name>
    <name evidence="4" type="ORF">PR003_g15304</name>
</gene>
<evidence type="ECO:0000313" key="5">
    <source>
        <dbReference type="Proteomes" id="UP000429607"/>
    </source>
</evidence>
<organism evidence="4 6">
    <name type="scientific">Phytophthora rubi</name>
    <dbReference type="NCBI Taxonomy" id="129364"/>
    <lineage>
        <taxon>Eukaryota</taxon>
        <taxon>Sar</taxon>
        <taxon>Stramenopiles</taxon>
        <taxon>Oomycota</taxon>
        <taxon>Peronosporomycetes</taxon>
        <taxon>Peronosporales</taxon>
        <taxon>Peronosporaceae</taxon>
        <taxon>Phytophthora</taxon>
    </lineage>
</organism>
<dbReference type="Proteomes" id="UP000434957">
    <property type="component" value="Unassembled WGS sequence"/>
</dbReference>
<sequence length="84" mass="9150">MTQVESSTVSSDAAVAIYTPKDGNRDERQVKSSIGKILAEYDVMEGTLYALVTLVCFLATAFFFANVIRPLPVVNSDGIVVNYE</sequence>
<evidence type="ECO:0000313" key="4">
    <source>
        <dbReference type="EMBL" id="KAE9330469.1"/>
    </source>
</evidence>
<reference evidence="4 6" key="1">
    <citation type="submission" date="2018-08" db="EMBL/GenBank/DDBJ databases">
        <title>Genomic investigation of the strawberry pathogen Phytophthora fragariae indicates pathogenicity is determined by transcriptional variation in three key races.</title>
        <authorList>
            <person name="Adams T.M."/>
            <person name="Armitage A.D."/>
            <person name="Sobczyk M.K."/>
            <person name="Bates H.J."/>
            <person name="Dunwell J.M."/>
            <person name="Nellist C.F."/>
            <person name="Harrison R.J."/>
        </authorList>
    </citation>
    <scope>NUCLEOTIDE SEQUENCE [LARGE SCALE GENOMIC DNA]</scope>
    <source>
        <strain evidence="3 5">SCRP249</strain>
        <strain evidence="2 7">SCRP324</strain>
        <strain evidence="4 6">SCRP333</strain>
    </source>
</reference>
<keyword evidence="1" id="KW-0472">Membrane</keyword>
<proteinExistence type="predicted"/>
<dbReference type="AlphaFoldDB" id="A0A6A4ER94"/>
<dbReference type="EMBL" id="QXFU01001072">
    <property type="protein sequence ID" value="KAE9011559.1"/>
    <property type="molecule type" value="Genomic_DNA"/>
</dbReference>
<dbReference type="Proteomes" id="UP000435112">
    <property type="component" value="Unassembled WGS sequence"/>
</dbReference>
<evidence type="ECO:0000313" key="3">
    <source>
        <dbReference type="EMBL" id="KAE9016336.1"/>
    </source>
</evidence>
<keyword evidence="1" id="KW-1133">Transmembrane helix</keyword>
<dbReference type="EMBL" id="QXFT01001053">
    <property type="protein sequence ID" value="KAE9330469.1"/>
    <property type="molecule type" value="Genomic_DNA"/>
</dbReference>
<dbReference type="Proteomes" id="UP000429607">
    <property type="component" value="Unassembled WGS sequence"/>
</dbReference>
<dbReference type="OrthoDB" id="10304812at2759"/>
<name>A0A6A4ER94_9STRA</name>
<comment type="caution">
    <text evidence="4">The sequence shown here is derived from an EMBL/GenBank/DDBJ whole genome shotgun (WGS) entry which is preliminary data.</text>
</comment>
<evidence type="ECO:0000313" key="2">
    <source>
        <dbReference type="EMBL" id="KAE9011559.1"/>
    </source>
</evidence>
<evidence type="ECO:0000313" key="6">
    <source>
        <dbReference type="Proteomes" id="UP000434957"/>
    </source>
</evidence>